<protein>
    <submittedName>
        <fullName evidence="1">Uncharacterized protein</fullName>
    </submittedName>
</protein>
<gene>
    <name evidence="1" type="ORF">GCM10025791_41600</name>
</gene>
<reference evidence="2" key="1">
    <citation type="journal article" date="2019" name="Int. J. Syst. Evol. Microbiol.">
        <title>The Global Catalogue of Microorganisms (GCM) 10K type strain sequencing project: providing services to taxonomists for standard genome sequencing and annotation.</title>
        <authorList>
            <consortium name="The Broad Institute Genomics Platform"/>
            <consortium name="The Broad Institute Genome Sequencing Center for Infectious Disease"/>
            <person name="Wu L."/>
            <person name="Ma J."/>
        </authorList>
    </citation>
    <scope>NUCLEOTIDE SEQUENCE [LARGE SCALE GENOMIC DNA]</scope>
    <source>
        <strain evidence="2">JCM 19134</strain>
    </source>
</reference>
<evidence type="ECO:0000313" key="1">
    <source>
        <dbReference type="EMBL" id="GAA4956922.1"/>
    </source>
</evidence>
<evidence type="ECO:0000313" key="2">
    <source>
        <dbReference type="Proteomes" id="UP001409585"/>
    </source>
</evidence>
<dbReference type="RefSeq" id="WP_345426898.1">
    <property type="nucleotide sequence ID" value="NZ_BAABLX010000074.1"/>
</dbReference>
<comment type="caution">
    <text evidence="1">The sequence shown here is derived from an EMBL/GenBank/DDBJ whole genome shotgun (WGS) entry which is preliminary data.</text>
</comment>
<sequence length="228" mass="24670">MLVVGINTLAASAEAFLKRDTSNDHSYLKVTYSTLFIRSYFKGLMTSTAADITRENKNLIQNTSGIIASVGLNQVGKRVAGNIVTPATWALNYAADGSTPGKEDLMLFSAGFAALSASVVVGTLKAVVDDRTKRQLQAVKQKENPIHRKHIKACVYLDWSPSPITASKIASAGGTAWLATNGLWCFITDAKGHHICDYTPNSFLKLYQPSMPLSEGANGGFLWEVRKN</sequence>
<accession>A0AAV3U7J7</accession>
<keyword evidence="2" id="KW-1185">Reference proteome</keyword>
<dbReference type="AlphaFoldDB" id="A0AAV3U7J7"/>
<dbReference type="Proteomes" id="UP001409585">
    <property type="component" value="Unassembled WGS sequence"/>
</dbReference>
<proteinExistence type="predicted"/>
<organism evidence="1 2">
    <name type="scientific">Halioxenophilus aromaticivorans</name>
    <dbReference type="NCBI Taxonomy" id="1306992"/>
    <lineage>
        <taxon>Bacteria</taxon>
        <taxon>Pseudomonadati</taxon>
        <taxon>Pseudomonadota</taxon>
        <taxon>Gammaproteobacteria</taxon>
        <taxon>Alteromonadales</taxon>
        <taxon>Alteromonadaceae</taxon>
        <taxon>Halioxenophilus</taxon>
    </lineage>
</organism>
<name>A0AAV3U7J7_9ALTE</name>
<dbReference type="EMBL" id="BAABLX010000074">
    <property type="protein sequence ID" value="GAA4956922.1"/>
    <property type="molecule type" value="Genomic_DNA"/>
</dbReference>